<reference evidence="1 2" key="1">
    <citation type="submission" date="2021-06" db="EMBL/GenBank/DDBJ databases">
        <title>Caerostris extrusa draft genome.</title>
        <authorList>
            <person name="Kono N."/>
            <person name="Arakawa K."/>
        </authorList>
    </citation>
    <scope>NUCLEOTIDE SEQUENCE [LARGE SCALE GENOMIC DNA]</scope>
</reference>
<sequence>MVLDTGRFSPPSIYLLLFYACPRLGGAREGRSMAIWREEEDLRGNNLARLDETVHSDDDDAVVFQRNIFESYCKSVPRAL</sequence>
<keyword evidence="2" id="KW-1185">Reference proteome</keyword>
<dbReference type="Proteomes" id="UP001054945">
    <property type="component" value="Unassembled WGS sequence"/>
</dbReference>
<gene>
    <name evidence="1" type="ORF">CEXT_554851</name>
</gene>
<protein>
    <submittedName>
        <fullName evidence="1">Uncharacterized protein</fullName>
    </submittedName>
</protein>
<organism evidence="1 2">
    <name type="scientific">Caerostris extrusa</name>
    <name type="common">Bark spider</name>
    <name type="synonym">Caerostris bankana</name>
    <dbReference type="NCBI Taxonomy" id="172846"/>
    <lineage>
        <taxon>Eukaryota</taxon>
        <taxon>Metazoa</taxon>
        <taxon>Ecdysozoa</taxon>
        <taxon>Arthropoda</taxon>
        <taxon>Chelicerata</taxon>
        <taxon>Arachnida</taxon>
        <taxon>Araneae</taxon>
        <taxon>Araneomorphae</taxon>
        <taxon>Entelegynae</taxon>
        <taxon>Araneoidea</taxon>
        <taxon>Araneidae</taxon>
        <taxon>Caerostris</taxon>
    </lineage>
</organism>
<evidence type="ECO:0000313" key="2">
    <source>
        <dbReference type="Proteomes" id="UP001054945"/>
    </source>
</evidence>
<name>A0AAV4U4Z2_CAEEX</name>
<dbReference type="PROSITE" id="PS51257">
    <property type="entry name" value="PROKAR_LIPOPROTEIN"/>
    <property type="match status" value="1"/>
</dbReference>
<dbReference type="AlphaFoldDB" id="A0AAV4U4Z2"/>
<evidence type="ECO:0000313" key="1">
    <source>
        <dbReference type="EMBL" id="GIY52811.1"/>
    </source>
</evidence>
<accession>A0AAV4U4Z2</accession>
<comment type="caution">
    <text evidence="1">The sequence shown here is derived from an EMBL/GenBank/DDBJ whole genome shotgun (WGS) entry which is preliminary data.</text>
</comment>
<dbReference type="EMBL" id="BPLR01012292">
    <property type="protein sequence ID" value="GIY52811.1"/>
    <property type="molecule type" value="Genomic_DNA"/>
</dbReference>
<proteinExistence type="predicted"/>